<organism evidence="2 3">
    <name type="scientific">Posidoniimonas corsicana</name>
    <dbReference type="NCBI Taxonomy" id="1938618"/>
    <lineage>
        <taxon>Bacteria</taxon>
        <taxon>Pseudomonadati</taxon>
        <taxon>Planctomycetota</taxon>
        <taxon>Planctomycetia</taxon>
        <taxon>Pirellulales</taxon>
        <taxon>Lacipirellulaceae</taxon>
        <taxon>Posidoniimonas</taxon>
    </lineage>
</organism>
<evidence type="ECO:0000256" key="1">
    <source>
        <dbReference type="SAM" id="MobiDB-lite"/>
    </source>
</evidence>
<sequence length="149" mass="15601">MHRGPRGAAPTNSSMNRITNCRSLLLTLPAALLVVAGCGGGADTATVHGSVTFEGQPVEYGIIDFTLANGNGFSAPIESGEYSVTKGATGEATVRFTAQPKPPEVSSREELEQMAGQKQPPVKPIPPDHPKQGTKVTIRSGSNQLDFDL</sequence>
<reference evidence="2 3" key="1">
    <citation type="submission" date="2019-02" db="EMBL/GenBank/DDBJ databases">
        <title>Deep-cultivation of Planctomycetes and their phenomic and genomic characterization uncovers novel biology.</title>
        <authorList>
            <person name="Wiegand S."/>
            <person name="Jogler M."/>
            <person name="Boedeker C."/>
            <person name="Pinto D."/>
            <person name="Vollmers J."/>
            <person name="Rivas-Marin E."/>
            <person name="Kohn T."/>
            <person name="Peeters S.H."/>
            <person name="Heuer A."/>
            <person name="Rast P."/>
            <person name="Oberbeckmann S."/>
            <person name="Bunk B."/>
            <person name="Jeske O."/>
            <person name="Meyerdierks A."/>
            <person name="Storesund J.E."/>
            <person name="Kallscheuer N."/>
            <person name="Luecker S."/>
            <person name="Lage O.M."/>
            <person name="Pohl T."/>
            <person name="Merkel B.J."/>
            <person name="Hornburger P."/>
            <person name="Mueller R.-W."/>
            <person name="Bruemmer F."/>
            <person name="Labrenz M."/>
            <person name="Spormann A.M."/>
            <person name="Op Den Camp H."/>
            <person name="Overmann J."/>
            <person name="Amann R."/>
            <person name="Jetten M.S.M."/>
            <person name="Mascher T."/>
            <person name="Medema M.H."/>
            <person name="Devos D.P."/>
            <person name="Kaster A.-K."/>
            <person name="Ovreas L."/>
            <person name="Rohde M."/>
            <person name="Galperin M.Y."/>
            <person name="Jogler C."/>
        </authorList>
    </citation>
    <scope>NUCLEOTIDE SEQUENCE [LARGE SCALE GENOMIC DNA]</scope>
    <source>
        <strain evidence="2 3">KOR34</strain>
    </source>
</reference>
<protein>
    <recommendedName>
        <fullName evidence="4">Carboxypeptidase regulatory-like domain-containing protein</fullName>
    </recommendedName>
</protein>
<name>A0A5C5UUQ6_9BACT</name>
<comment type="caution">
    <text evidence="2">The sequence shown here is derived from an EMBL/GenBank/DDBJ whole genome shotgun (WGS) entry which is preliminary data.</text>
</comment>
<feature type="compositionally biased region" description="Polar residues" evidence="1">
    <location>
        <begin position="134"/>
        <end position="149"/>
    </location>
</feature>
<evidence type="ECO:0000313" key="3">
    <source>
        <dbReference type="Proteomes" id="UP000316714"/>
    </source>
</evidence>
<evidence type="ECO:0008006" key="4">
    <source>
        <dbReference type="Google" id="ProtNLM"/>
    </source>
</evidence>
<accession>A0A5C5UUQ6</accession>
<proteinExistence type="predicted"/>
<evidence type="ECO:0000313" key="2">
    <source>
        <dbReference type="EMBL" id="TWT29343.1"/>
    </source>
</evidence>
<dbReference type="Proteomes" id="UP000316714">
    <property type="component" value="Unassembled WGS sequence"/>
</dbReference>
<dbReference type="AlphaFoldDB" id="A0A5C5UUQ6"/>
<feature type="region of interest" description="Disordered" evidence="1">
    <location>
        <begin position="97"/>
        <end position="149"/>
    </location>
</feature>
<gene>
    <name evidence="2" type="ORF">KOR34_52530</name>
</gene>
<dbReference type="EMBL" id="SIHJ01000009">
    <property type="protein sequence ID" value="TWT29343.1"/>
    <property type="molecule type" value="Genomic_DNA"/>
</dbReference>
<keyword evidence="3" id="KW-1185">Reference proteome</keyword>